<protein>
    <recommendedName>
        <fullName evidence="4">HTH gntR-type domain-containing protein</fullName>
    </recommendedName>
</protein>
<dbReference type="SUPFAM" id="SSF46785">
    <property type="entry name" value="Winged helix' DNA-binding domain"/>
    <property type="match status" value="1"/>
</dbReference>
<evidence type="ECO:0000313" key="5">
    <source>
        <dbReference type="EMBL" id="PPQ34572.1"/>
    </source>
</evidence>
<reference evidence="5 6" key="1">
    <citation type="journal article" date="2018" name="Arch. Microbiol.">
        <title>New insights into the metabolic potential of the phototrophic purple bacterium Rhodopila globiformis DSM 161(T) from its draft genome sequence and evidence for a vanadium-dependent nitrogenase.</title>
        <authorList>
            <person name="Imhoff J.F."/>
            <person name="Rahn T."/>
            <person name="Kunzel S."/>
            <person name="Neulinger S.C."/>
        </authorList>
    </citation>
    <scope>NUCLEOTIDE SEQUENCE [LARGE SCALE GENOMIC DNA]</scope>
    <source>
        <strain evidence="5 6">DSM 161</strain>
    </source>
</reference>
<dbReference type="PANTHER" id="PTHR38445:SF9">
    <property type="entry name" value="HTH-TYPE TRANSCRIPTIONAL REPRESSOR YTRA"/>
    <property type="match status" value="1"/>
</dbReference>
<gene>
    <name evidence="5" type="ORF">CCS01_10275</name>
</gene>
<dbReference type="InterPro" id="IPR000524">
    <property type="entry name" value="Tscrpt_reg_HTH_GntR"/>
</dbReference>
<dbReference type="Proteomes" id="UP000239724">
    <property type="component" value="Unassembled WGS sequence"/>
</dbReference>
<dbReference type="AlphaFoldDB" id="A0A2S6NIS8"/>
<accession>A0A2S6NIS8</accession>
<keyword evidence="2" id="KW-0238">DNA-binding</keyword>
<dbReference type="PANTHER" id="PTHR38445">
    <property type="entry name" value="HTH-TYPE TRANSCRIPTIONAL REPRESSOR YTRA"/>
    <property type="match status" value="1"/>
</dbReference>
<proteinExistence type="predicted"/>
<evidence type="ECO:0000259" key="4">
    <source>
        <dbReference type="PROSITE" id="PS50949"/>
    </source>
</evidence>
<evidence type="ECO:0000256" key="2">
    <source>
        <dbReference type="ARBA" id="ARBA00023125"/>
    </source>
</evidence>
<keyword evidence="1" id="KW-0805">Transcription regulation</keyword>
<evidence type="ECO:0000313" key="6">
    <source>
        <dbReference type="Proteomes" id="UP000239724"/>
    </source>
</evidence>
<evidence type="ECO:0000256" key="1">
    <source>
        <dbReference type="ARBA" id="ARBA00023015"/>
    </source>
</evidence>
<evidence type="ECO:0000256" key="3">
    <source>
        <dbReference type="ARBA" id="ARBA00023163"/>
    </source>
</evidence>
<feature type="domain" description="HTH gntR-type" evidence="4">
    <location>
        <begin position="25"/>
        <end position="93"/>
    </location>
</feature>
<sequence>MVLVYECYHTGIQLLETLRIEQSGVPIYIQIRDQVLRAIGAGTIKPGERMPTMRQVAVALRIDLNTVRHAYDALARTGVITIQPARGTFVAQKPPLDDLSTQVERLNDLAHRTIASARSNGLNPIEVAQRIIAIEQEKDTRK</sequence>
<dbReference type="GO" id="GO:0003700">
    <property type="term" value="F:DNA-binding transcription factor activity"/>
    <property type="evidence" value="ECO:0007669"/>
    <property type="project" value="InterPro"/>
</dbReference>
<dbReference type="Pfam" id="PF00392">
    <property type="entry name" value="GntR"/>
    <property type="match status" value="1"/>
</dbReference>
<dbReference type="InterPro" id="IPR036390">
    <property type="entry name" value="WH_DNA-bd_sf"/>
</dbReference>
<organism evidence="5 6">
    <name type="scientific">Rhodopila globiformis</name>
    <name type="common">Rhodopseudomonas globiformis</name>
    <dbReference type="NCBI Taxonomy" id="1071"/>
    <lineage>
        <taxon>Bacteria</taxon>
        <taxon>Pseudomonadati</taxon>
        <taxon>Pseudomonadota</taxon>
        <taxon>Alphaproteobacteria</taxon>
        <taxon>Acetobacterales</taxon>
        <taxon>Acetobacteraceae</taxon>
        <taxon>Rhodopila</taxon>
    </lineage>
</organism>
<comment type="caution">
    <text evidence="5">The sequence shown here is derived from an EMBL/GenBank/DDBJ whole genome shotgun (WGS) entry which is preliminary data.</text>
</comment>
<dbReference type="PROSITE" id="PS50949">
    <property type="entry name" value="HTH_GNTR"/>
    <property type="match status" value="1"/>
</dbReference>
<dbReference type="CDD" id="cd07377">
    <property type="entry name" value="WHTH_GntR"/>
    <property type="match status" value="1"/>
</dbReference>
<dbReference type="Gene3D" id="1.10.10.10">
    <property type="entry name" value="Winged helix-like DNA-binding domain superfamily/Winged helix DNA-binding domain"/>
    <property type="match status" value="1"/>
</dbReference>
<keyword evidence="6" id="KW-1185">Reference proteome</keyword>
<dbReference type="InterPro" id="IPR036388">
    <property type="entry name" value="WH-like_DNA-bd_sf"/>
</dbReference>
<dbReference type="EMBL" id="NHRY01000101">
    <property type="protein sequence ID" value="PPQ34572.1"/>
    <property type="molecule type" value="Genomic_DNA"/>
</dbReference>
<dbReference type="SMART" id="SM00345">
    <property type="entry name" value="HTH_GNTR"/>
    <property type="match status" value="1"/>
</dbReference>
<keyword evidence="3" id="KW-0804">Transcription</keyword>
<name>A0A2S6NIS8_RHOGL</name>
<dbReference type="GO" id="GO:0003677">
    <property type="term" value="F:DNA binding"/>
    <property type="evidence" value="ECO:0007669"/>
    <property type="project" value="UniProtKB-KW"/>
</dbReference>